<protein>
    <submittedName>
        <fullName evidence="1">Uncharacterized protein</fullName>
    </submittedName>
</protein>
<dbReference type="AlphaFoldDB" id="A0A5B7G7W1"/>
<name>A0A5B7G7W1_PORTR</name>
<accession>A0A5B7G7W1</accession>
<dbReference type="Proteomes" id="UP000324222">
    <property type="component" value="Unassembled WGS sequence"/>
</dbReference>
<organism evidence="1 2">
    <name type="scientific">Portunus trituberculatus</name>
    <name type="common">Swimming crab</name>
    <name type="synonym">Neptunus trituberculatus</name>
    <dbReference type="NCBI Taxonomy" id="210409"/>
    <lineage>
        <taxon>Eukaryota</taxon>
        <taxon>Metazoa</taxon>
        <taxon>Ecdysozoa</taxon>
        <taxon>Arthropoda</taxon>
        <taxon>Crustacea</taxon>
        <taxon>Multicrustacea</taxon>
        <taxon>Malacostraca</taxon>
        <taxon>Eumalacostraca</taxon>
        <taxon>Eucarida</taxon>
        <taxon>Decapoda</taxon>
        <taxon>Pleocyemata</taxon>
        <taxon>Brachyura</taxon>
        <taxon>Eubrachyura</taxon>
        <taxon>Portunoidea</taxon>
        <taxon>Portunidae</taxon>
        <taxon>Portuninae</taxon>
        <taxon>Portunus</taxon>
    </lineage>
</organism>
<evidence type="ECO:0000313" key="1">
    <source>
        <dbReference type="EMBL" id="MPC56071.1"/>
    </source>
</evidence>
<proteinExistence type="predicted"/>
<comment type="caution">
    <text evidence="1">The sequence shown here is derived from an EMBL/GenBank/DDBJ whole genome shotgun (WGS) entry which is preliminary data.</text>
</comment>
<keyword evidence="2" id="KW-1185">Reference proteome</keyword>
<reference evidence="1 2" key="1">
    <citation type="submission" date="2019-05" db="EMBL/GenBank/DDBJ databases">
        <title>Another draft genome of Portunus trituberculatus and its Hox gene families provides insights of decapod evolution.</title>
        <authorList>
            <person name="Jeong J.-H."/>
            <person name="Song I."/>
            <person name="Kim S."/>
            <person name="Choi T."/>
            <person name="Kim D."/>
            <person name="Ryu S."/>
            <person name="Kim W."/>
        </authorList>
    </citation>
    <scope>NUCLEOTIDE SEQUENCE [LARGE SCALE GENOMIC DNA]</scope>
    <source>
        <tissue evidence="1">Muscle</tissue>
    </source>
</reference>
<sequence>MERGTGLKGLRRVTLRQVASFNSPLQPLEIFNMSLSLEKSEALYPILLSTYTSRHQLPLCFPQAASPSLPAAAAVSLAITSSRPGCRRLFDLS</sequence>
<dbReference type="EMBL" id="VSRR010013668">
    <property type="protein sequence ID" value="MPC56071.1"/>
    <property type="molecule type" value="Genomic_DNA"/>
</dbReference>
<gene>
    <name evidence="1" type="ORF">E2C01_050021</name>
</gene>
<evidence type="ECO:0000313" key="2">
    <source>
        <dbReference type="Proteomes" id="UP000324222"/>
    </source>
</evidence>